<evidence type="ECO:0000313" key="1">
    <source>
        <dbReference type="EMBL" id="KAF9762197.1"/>
    </source>
</evidence>
<sequence>MLHYYGITELIGEPGSGKTALAIEESKIYKTLYITSTNFPIKKYDFNKNKYEEVYIEFVQSTAELLFVLNIKLKQIVVELIVIDNLYHIVFLDKKSRLEVTNLIYILKRLIQKYKIRVLVVNTCCFKTIDEHKVSFISKLGLNWEYHVNCKYVCKKMGEGGYTVELVKSPENNNCKQSYRINKTSIEVDRQ</sequence>
<reference evidence="1 2" key="1">
    <citation type="journal article" date="2020" name="Genome Biol. Evol.">
        <title>Comparative genomics of strictly vertically transmitted, feminizing microsporidia endosymbionts of amphipod crustaceans.</title>
        <authorList>
            <person name="Cormier A."/>
            <person name="Chebbi M.A."/>
            <person name="Giraud I."/>
            <person name="Wattier R."/>
            <person name="Teixeira M."/>
            <person name="Gilbert C."/>
            <person name="Rigaud T."/>
            <person name="Cordaux R."/>
        </authorList>
    </citation>
    <scope>NUCLEOTIDE SEQUENCE [LARGE SCALE GENOMIC DNA]</scope>
    <source>
        <strain evidence="1 2">Ou3-Ou53</strain>
    </source>
</reference>
<dbReference type="InterPro" id="IPR027417">
    <property type="entry name" value="P-loop_NTPase"/>
</dbReference>
<evidence type="ECO:0000313" key="2">
    <source>
        <dbReference type="Proteomes" id="UP000740883"/>
    </source>
</evidence>
<keyword evidence="2" id="KW-1185">Reference proteome</keyword>
<dbReference type="EMBL" id="SBJO01000200">
    <property type="protein sequence ID" value="KAF9762197.1"/>
    <property type="molecule type" value="Genomic_DNA"/>
</dbReference>
<dbReference type="Gene3D" id="3.40.50.300">
    <property type="entry name" value="P-loop containing nucleotide triphosphate hydrolases"/>
    <property type="match status" value="1"/>
</dbReference>
<accession>A0A9P6GY52</accession>
<dbReference type="Proteomes" id="UP000740883">
    <property type="component" value="Unassembled WGS sequence"/>
</dbReference>
<name>A0A9P6GY52_9MICR</name>
<organism evidence="1 2">
    <name type="scientific">Nosema granulosis</name>
    <dbReference type="NCBI Taxonomy" id="83296"/>
    <lineage>
        <taxon>Eukaryota</taxon>
        <taxon>Fungi</taxon>
        <taxon>Fungi incertae sedis</taxon>
        <taxon>Microsporidia</taxon>
        <taxon>Nosematidae</taxon>
        <taxon>Nosema</taxon>
    </lineage>
</organism>
<proteinExistence type="predicted"/>
<dbReference type="SUPFAM" id="SSF52540">
    <property type="entry name" value="P-loop containing nucleoside triphosphate hydrolases"/>
    <property type="match status" value="1"/>
</dbReference>
<gene>
    <name evidence="1" type="ORF">NGRA_2172</name>
</gene>
<dbReference type="AlphaFoldDB" id="A0A9P6GY52"/>
<dbReference type="OrthoDB" id="1861185at2759"/>
<comment type="caution">
    <text evidence="1">The sequence shown here is derived from an EMBL/GenBank/DDBJ whole genome shotgun (WGS) entry which is preliminary data.</text>
</comment>
<protein>
    <submittedName>
        <fullName evidence="1">Uncharacterized protein</fullName>
    </submittedName>
</protein>